<feature type="domain" description="Ubiquitin-like" evidence="2">
    <location>
        <begin position="414"/>
        <end position="503"/>
    </location>
</feature>
<dbReference type="InterPro" id="IPR054464">
    <property type="entry name" value="ULD_fung"/>
</dbReference>
<feature type="region of interest" description="Disordered" evidence="1">
    <location>
        <begin position="333"/>
        <end position="357"/>
    </location>
</feature>
<feature type="compositionally biased region" description="Basic and acidic residues" evidence="1">
    <location>
        <begin position="347"/>
        <end position="356"/>
    </location>
</feature>
<feature type="compositionally biased region" description="Basic and acidic residues" evidence="1">
    <location>
        <begin position="566"/>
        <end position="575"/>
    </location>
</feature>
<dbReference type="EMBL" id="CAJRGZ010000032">
    <property type="protein sequence ID" value="CAG5188283.1"/>
    <property type="molecule type" value="Genomic_DNA"/>
</dbReference>
<dbReference type="GeneID" id="67012244"/>
<name>A0A8J2ICR7_9PLEO</name>
<proteinExistence type="predicted"/>
<dbReference type="Proteomes" id="UP000676310">
    <property type="component" value="Unassembled WGS sequence"/>
</dbReference>
<comment type="caution">
    <text evidence="3">The sequence shown here is derived from an EMBL/GenBank/DDBJ whole genome shotgun (WGS) entry which is preliminary data.</text>
</comment>
<dbReference type="OrthoDB" id="1577640at2759"/>
<dbReference type="AlphaFoldDB" id="A0A8J2ICR7"/>
<organism evidence="3 4">
    <name type="scientific">Alternaria atra</name>
    <dbReference type="NCBI Taxonomy" id="119953"/>
    <lineage>
        <taxon>Eukaryota</taxon>
        <taxon>Fungi</taxon>
        <taxon>Dikarya</taxon>
        <taxon>Ascomycota</taxon>
        <taxon>Pezizomycotina</taxon>
        <taxon>Dothideomycetes</taxon>
        <taxon>Pleosporomycetidae</taxon>
        <taxon>Pleosporales</taxon>
        <taxon>Pleosporineae</taxon>
        <taxon>Pleosporaceae</taxon>
        <taxon>Alternaria</taxon>
        <taxon>Alternaria sect. Ulocladioides</taxon>
    </lineage>
</organism>
<protein>
    <recommendedName>
        <fullName evidence="2">Ubiquitin-like domain-containing protein</fullName>
    </recommendedName>
</protein>
<accession>A0A8J2ICR7</accession>
<reference evidence="3" key="1">
    <citation type="submission" date="2021-05" db="EMBL/GenBank/DDBJ databases">
        <authorList>
            <person name="Stam R."/>
        </authorList>
    </citation>
    <scope>NUCLEOTIDE SEQUENCE</scope>
    <source>
        <strain evidence="3">CS162</strain>
    </source>
</reference>
<evidence type="ECO:0000313" key="3">
    <source>
        <dbReference type="EMBL" id="CAG5188283.1"/>
    </source>
</evidence>
<evidence type="ECO:0000259" key="2">
    <source>
        <dbReference type="Pfam" id="PF22893"/>
    </source>
</evidence>
<evidence type="ECO:0000256" key="1">
    <source>
        <dbReference type="SAM" id="MobiDB-lite"/>
    </source>
</evidence>
<gene>
    <name evidence="3" type="ORF">ALTATR162_LOCUS11919</name>
</gene>
<evidence type="ECO:0000313" key="4">
    <source>
        <dbReference type="Proteomes" id="UP000676310"/>
    </source>
</evidence>
<sequence>MADPLSVIASALTVIGSGFHIAKGLNTLADGLGSAGGSVRMYATEIRIFSELLETVREELEKDPKHSWSRAEHLTMEILNVCKSLLEPTNQLQAKLNPLLVFYRDSPAKISQIALRIRWVFSAQEKLLRYRGSLQALTVTLNAALATIKFKAKPSSPTTWYIEENLVQCINDVRRSLNDPRRLALGGFLQPIVQVTPPPDTRAAIMNGASILSKAPLEYHTSRRITFQARLSPQTSDSGAETNHADDDSSNTTHHIGLSQALIRPTFQEDEPIEGFENPDTDEIDEIDEKIYNAIDQTLYQQPESAEQEVWEDLRVVSRKVLLYAEDILCGASETSSHGPSVGPRLQPDELPKDSEAESTGFFMKTKHGVLRMPSDMAQNVMIKTTEDGIDVIPRNDRESISVGVPVSSVSSASDLVALKDLDGRTYRVPYDSVRDWDDAKSFFLSLCGPPIFISGGYDDGMQTSLAEVFEKGDFLLRGDDGRYIPPQYWAQNVQPQSTVELQLNDNVFLAGKYFTGTLETGEQPKNQEIPVVFQAEELPKLEESPNETISRAPKVLLGSSSPTESLEKPRESRSAKIGRLFSRKR</sequence>
<feature type="region of interest" description="Disordered" evidence="1">
    <location>
        <begin position="230"/>
        <end position="253"/>
    </location>
</feature>
<dbReference type="RefSeq" id="XP_043175498.1">
    <property type="nucleotide sequence ID" value="XM_043319563.1"/>
</dbReference>
<feature type="compositionally biased region" description="Polar residues" evidence="1">
    <location>
        <begin position="230"/>
        <end position="241"/>
    </location>
</feature>
<feature type="region of interest" description="Disordered" evidence="1">
    <location>
        <begin position="538"/>
        <end position="586"/>
    </location>
</feature>
<keyword evidence="4" id="KW-1185">Reference proteome</keyword>
<dbReference type="Pfam" id="PF22893">
    <property type="entry name" value="ULD_2"/>
    <property type="match status" value="1"/>
</dbReference>